<dbReference type="EMBL" id="KL888640">
    <property type="protein sequence ID" value="KGL76040.1"/>
    <property type="molecule type" value="Genomic_DNA"/>
</dbReference>
<evidence type="ECO:0000313" key="2">
    <source>
        <dbReference type="EMBL" id="KGL76040.1"/>
    </source>
</evidence>
<protein>
    <submittedName>
        <fullName evidence="2">Uncharacterized protein</fullName>
    </submittedName>
</protein>
<feature type="non-terminal residue" evidence="2">
    <location>
        <position position="110"/>
    </location>
</feature>
<accession>A0A099Z5H6</accession>
<dbReference type="STRING" id="94827.A0A099Z5H6"/>
<feature type="compositionally biased region" description="Basic and acidic residues" evidence="1">
    <location>
        <begin position="22"/>
        <end position="35"/>
    </location>
</feature>
<gene>
    <name evidence="2" type="ORF">N309_04515</name>
</gene>
<dbReference type="Proteomes" id="UP000053641">
    <property type="component" value="Unassembled WGS sequence"/>
</dbReference>
<name>A0A099Z5H6_TINGU</name>
<evidence type="ECO:0000313" key="3">
    <source>
        <dbReference type="Proteomes" id="UP000053641"/>
    </source>
</evidence>
<reference evidence="2 3" key="1">
    <citation type="submission" date="2014-06" db="EMBL/GenBank/DDBJ databases">
        <title>Genome evolution of avian class.</title>
        <authorList>
            <person name="Zhang G."/>
            <person name="Li C."/>
        </authorList>
    </citation>
    <scope>NUCLEOTIDE SEQUENCE [LARGE SCALE GENOMIC DNA]</scope>
    <source>
        <strain evidence="2">BGI_N309</strain>
    </source>
</reference>
<evidence type="ECO:0000256" key="1">
    <source>
        <dbReference type="SAM" id="MobiDB-lite"/>
    </source>
</evidence>
<feature type="compositionally biased region" description="Polar residues" evidence="1">
    <location>
        <begin position="43"/>
        <end position="55"/>
    </location>
</feature>
<feature type="region of interest" description="Disordered" evidence="1">
    <location>
        <begin position="91"/>
        <end position="110"/>
    </location>
</feature>
<organism evidence="2 3">
    <name type="scientific">Tinamus guttatus</name>
    <name type="common">White-throated tinamou</name>
    <dbReference type="NCBI Taxonomy" id="94827"/>
    <lineage>
        <taxon>Eukaryota</taxon>
        <taxon>Metazoa</taxon>
        <taxon>Chordata</taxon>
        <taxon>Craniata</taxon>
        <taxon>Vertebrata</taxon>
        <taxon>Euteleostomi</taxon>
        <taxon>Archelosauria</taxon>
        <taxon>Archosauria</taxon>
        <taxon>Dinosauria</taxon>
        <taxon>Saurischia</taxon>
        <taxon>Theropoda</taxon>
        <taxon>Coelurosauria</taxon>
        <taxon>Aves</taxon>
        <taxon>Palaeognathae</taxon>
        <taxon>Tinamiformes</taxon>
        <taxon>Tinamidae</taxon>
        <taxon>Tinamus</taxon>
    </lineage>
</organism>
<proteinExistence type="predicted"/>
<feature type="region of interest" description="Disordered" evidence="1">
    <location>
        <begin position="1"/>
        <end position="58"/>
    </location>
</feature>
<keyword evidence="3" id="KW-1185">Reference proteome</keyword>
<dbReference type="AlphaFoldDB" id="A0A099Z5H6"/>
<sequence length="110" mass="12252">EPSEQPDMDPPFLSHSQNNPREILDRRPQEAEPSKHLVRPSNLPLQTDTRQSQEVSDPYRYHGEIVAKKLARVLPLGETECDSPQGFSFAQAPEKPAKCKPVGVAQGVPQ</sequence>
<feature type="non-terminal residue" evidence="2">
    <location>
        <position position="1"/>
    </location>
</feature>